<sequence length="382" mass="43403">MKRTWHFGRRLRMLIGTGQFARTEQLIRLVAAKLVAPDVIAALDRPTDQVRIEGWDTIGARMEEAKCFLHGDNQGRDWRAVILGLRNDTGVKDLRVETLFSMSDQARLWHPLTDFLSDFQIQRQERELGTQALVPDTDLVTMDVAPLRLLGLDDLYAMQVNQPVSWSKQRECTQDLAAAAILLRFHQAVERHAMTDGLPHGLPLYATVKPVSRPMEVNALNFGEVATRRLSPVVGNFEARTAELVAEAKQAREAELIHDTRRLISQMREREAVLARWPVWHNPLKRHGFAEQVQREQRLTRDALQRMHGIEAGNADGETLIRLLVEARHGKVTPELLADLPAKDRSELHQISMAYAKMFGGRRVRAYLMAHPDRPAIVDEIG</sequence>
<protein>
    <submittedName>
        <fullName evidence="1">Uncharacterized protein</fullName>
    </submittedName>
</protein>
<reference evidence="2" key="1">
    <citation type="journal article" date="2019" name="Int. J. Syst. Evol. Microbiol.">
        <title>The Global Catalogue of Microorganisms (GCM) 10K type strain sequencing project: providing services to taxonomists for standard genome sequencing and annotation.</title>
        <authorList>
            <consortium name="The Broad Institute Genomics Platform"/>
            <consortium name="The Broad Institute Genome Sequencing Center for Infectious Disease"/>
            <person name="Wu L."/>
            <person name="Ma J."/>
        </authorList>
    </citation>
    <scope>NUCLEOTIDE SEQUENCE [LARGE SCALE GENOMIC DNA]</scope>
    <source>
        <strain evidence="2">JCM 17563</strain>
    </source>
</reference>
<name>A0ABP7SKW9_9SPHN</name>
<evidence type="ECO:0000313" key="2">
    <source>
        <dbReference type="Proteomes" id="UP001500235"/>
    </source>
</evidence>
<keyword evidence="2" id="KW-1185">Reference proteome</keyword>
<accession>A0ABP7SKW9</accession>
<dbReference type="EMBL" id="BAABBQ010000001">
    <property type="protein sequence ID" value="GAA4013221.1"/>
    <property type="molecule type" value="Genomic_DNA"/>
</dbReference>
<organism evidence="1 2">
    <name type="scientific">Sphingomonas swuensis</name>
    <dbReference type="NCBI Taxonomy" id="977800"/>
    <lineage>
        <taxon>Bacteria</taxon>
        <taxon>Pseudomonadati</taxon>
        <taxon>Pseudomonadota</taxon>
        <taxon>Alphaproteobacteria</taxon>
        <taxon>Sphingomonadales</taxon>
        <taxon>Sphingomonadaceae</taxon>
        <taxon>Sphingomonas</taxon>
    </lineage>
</organism>
<proteinExistence type="predicted"/>
<dbReference type="Proteomes" id="UP001500235">
    <property type="component" value="Unassembled WGS sequence"/>
</dbReference>
<gene>
    <name evidence="1" type="ORF">GCM10022280_09250</name>
</gene>
<comment type="caution">
    <text evidence="1">The sequence shown here is derived from an EMBL/GenBank/DDBJ whole genome shotgun (WGS) entry which is preliminary data.</text>
</comment>
<evidence type="ECO:0000313" key="1">
    <source>
        <dbReference type="EMBL" id="GAA4013221.1"/>
    </source>
</evidence>